<reference evidence="27" key="1">
    <citation type="submission" date="2019-08" db="EMBL/GenBank/DDBJ databases">
        <title>The genome of the North American firefly Photinus pyralis.</title>
        <authorList>
            <consortium name="Photinus pyralis genome working group"/>
            <person name="Fallon T.R."/>
            <person name="Sander Lower S.E."/>
            <person name="Weng J.-K."/>
        </authorList>
    </citation>
    <scope>NUCLEOTIDE SEQUENCE</scope>
    <source>
        <strain evidence="27">TRF0915ILg1</strain>
        <tissue evidence="27">Whole body</tissue>
    </source>
</reference>
<comment type="catalytic activity">
    <reaction evidence="12">
        <text>L-lysyl-L-alpha-amino acid(out) = L-lysyl-L-alpha-amino acid(in)</text>
        <dbReference type="Rhea" id="RHEA:79387"/>
        <dbReference type="ChEBI" id="CHEBI:229965"/>
    </reaction>
</comment>
<keyword evidence="6 25" id="KW-0472">Membrane</keyword>
<comment type="catalytic activity">
    <reaction evidence="8">
        <text>L-lysyl-L-alanine(out) = L-lysyl-L-alanine(in)</text>
        <dbReference type="Rhea" id="RHEA:79399"/>
        <dbReference type="ChEBI" id="CHEBI:229954"/>
    </reaction>
</comment>
<keyword evidence="3" id="KW-0813">Transport</keyword>
<evidence type="ECO:0000256" key="16">
    <source>
        <dbReference type="ARBA" id="ARBA00044900"/>
    </source>
</evidence>
<feature type="transmembrane region" description="Helical" evidence="25">
    <location>
        <begin position="115"/>
        <end position="138"/>
    </location>
</feature>
<evidence type="ECO:0000256" key="1">
    <source>
        <dbReference type="ARBA" id="ARBA00004155"/>
    </source>
</evidence>
<dbReference type="PANTHER" id="PTHR23512">
    <property type="entry name" value="MAJOR FACILITATOR SUPERFAMILY DOMAIN-CONTAINING PROTEIN 1"/>
    <property type="match status" value="1"/>
</dbReference>
<evidence type="ECO:0000256" key="25">
    <source>
        <dbReference type="SAM" id="Phobius"/>
    </source>
</evidence>
<evidence type="ECO:0000256" key="5">
    <source>
        <dbReference type="ARBA" id="ARBA00022989"/>
    </source>
</evidence>
<evidence type="ECO:0000256" key="6">
    <source>
        <dbReference type="ARBA" id="ARBA00023136"/>
    </source>
</evidence>
<evidence type="ECO:0000256" key="20">
    <source>
        <dbReference type="ARBA" id="ARBA00044924"/>
    </source>
</evidence>
<comment type="catalytic activity">
    <reaction evidence="18">
        <text>L-histidyl-L-alpha-amino acid(out) = L-histidyl-L-alpha-amino acid(in)</text>
        <dbReference type="Rhea" id="RHEA:79379"/>
        <dbReference type="ChEBI" id="CHEBI:229964"/>
    </reaction>
</comment>
<comment type="catalytic activity">
    <reaction evidence="9">
        <text>L-histidyl-glycine(out) = L-histidyl-glycine(in)</text>
        <dbReference type="Rhea" id="RHEA:79395"/>
        <dbReference type="ChEBI" id="CHEBI:229957"/>
    </reaction>
</comment>
<evidence type="ECO:0000256" key="23">
    <source>
        <dbReference type="ARBA" id="ARBA00045709"/>
    </source>
</evidence>
<comment type="catalytic activity">
    <reaction evidence="13">
        <text>L-alpha-aminoacyl-L-lysine(out) = L-alpha-aminoacyl-L-lysine(in)</text>
        <dbReference type="Rhea" id="RHEA:79383"/>
        <dbReference type="ChEBI" id="CHEBI:229966"/>
    </reaction>
</comment>
<feature type="transmembrane region" description="Helical" evidence="25">
    <location>
        <begin position="415"/>
        <end position="439"/>
    </location>
</feature>
<evidence type="ECO:0000313" key="28">
    <source>
        <dbReference type="Proteomes" id="UP000801492"/>
    </source>
</evidence>
<sequence>MEGGPSIQEAINNSDSDSETFEYEETSGCAYSCLHPRGGCHRFIALFFMCWLGFGSYFCYDNPSALQNNFTKDLNITITQFSLFYSLYSWPTVIVCVIGGVLIDSVFGIRLGTNIYMTITLIGQICFASGALFNAFWVMTLGRFIFGIGAEPLAVAQNNYAVAWFKGKELNMVFGLQLSFARVGSAVNFWVMEPLYSWVGQEYSGYQCLGIVLFISTTTCILSMFCSLILGCIDKRADRILRRDENGEKEVIKLKDIKEFRLTFWLITIICVAYYIAIFPFIALGKVFFMERFNLPADAANRVVSIVYLISAFGSPILGFAVDKAGRNLFWVIVAICCTTGAHCILALTQWNPYIGMSFMGIAYSLLASGLWPLVALIIPEHQLGTAYGICQSIQNLGLAIGTIVAGAIVDHGGYFWLEMFFISCLTVSLIAAFVILIVDVSRNGTLNMTPAERERHQQSVLAAEVLEREKLLSAGVATSVTPHDLLQPNSDFHIRNRYLSRIGAPLPSNYDINMKGLAYRALR</sequence>
<dbReference type="Gene3D" id="1.20.1250.20">
    <property type="entry name" value="MFS general substrate transporter like domains"/>
    <property type="match status" value="2"/>
</dbReference>
<comment type="catalytic activity">
    <reaction evidence="11">
        <text>L-alpha-aminoacyl-L-histidine(out) = L-alpha-aminoacyl-L-histidine(in)</text>
        <dbReference type="Rhea" id="RHEA:79375"/>
        <dbReference type="ChEBI" id="CHEBI:229967"/>
    </reaction>
</comment>
<comment type="similarity">
    <text evidence="2">Belongs to the major facilitator superfamily.</text>
</comment>
<feature type="transmembrane region" description="Helical" evidence="25">
    <location>
        <begin position="262"/>
        <end position="283"/>
    </location>
</feature>
<dbReference type="PANTHER" id="PTHR23512:SF3">
    <property type="entry name" value="MAJOR FACILITATOR SUPERFAMILY DOMAIN-CONTAINING PROTEIN 1"/>
    <property type="match status" value="1"/>
</dbReference>
<accession>A0A8K0GA66</accession>
<comment type="catalytic activity">
    <reaction evidence="15">
        <text>L-arginyl-L-alpha-amino acid(out) = L-arginyl-L-alpha-amino acid(in)</text>
        <dbReference type="Rhea" id="RHEA:79371"/>
        <dbReference type="ChEBI" id="CHEBI:84315"/>
    </reaction>
</comment>
<dbReference type="Proteomes" id="UP000801492">
    <property type="component" value="Unassembled WGS sequence"/>
</dbReference>
<dbReference type="GO" id="GO:0005765">
    <property type="term" value="C:lysosomal membrane"/>
    <property type="evidence" value="ECO:0007669"/>
    <property type="project" value="UniProtKB-SubCell"/>
</dbReference>
<comment type="catalytic activity">
    <reaction evidence="17">
        <text>L-arginyl-glycine(out) = L-arginyl-glycine(in)</text>
        <dbReference type="Rhea" id="RHEA:79391"/>
        <dbReference type="ChEBI" id="CHEBI:229955"/>
    </reaction>
</comment>
<protein>
    <recommendedName>
        <fullName evidence="21">Lysosomal dipeptide transporter MFSD1</fullName>
    </recommendedName>
    <alternativeName>
        <fullName evidence="22">Major facilitator superfamily domain-containing protein 1</fullName>
    </alternativeName>
</protein>
<proteinExistence type="inferred from homology"/>
<comment type="subunit">
    <text evidence="24">Homodimer. Interacts with lysosomal protein GLMP (via lumenal domain); the interaction starts while both proteins are still in the endoplasmic reticulum and is required for stabilization of MFSD1 in lysosomes but has no direct effect on its targeting to lysosomes or transporter activity.</text>
</comment>
<evidence type="ECO:0000259" key="26">
    <source>
        <dbReference type="PROSITE" id="PS50850"/>
    </source>
</evidence>
<feature type="transmembrane region" description="Helical" evidence="25">
    <location>
        <begin position="43"/>
        <end position="60"/>
    </location>
</feature>
<feature type="transmembrane region" description="Helical" evidence="25">
    <location>
        <begin position="329"/>
        <end position="348"/>
    </location>
</feature>
<feature type="transmembrane region" description="Helical" evidence="25">
    <location>
        <begin position="303"/>
        <end position="322"/>
    </location>
</feature>
<gene>
    <name evidence="27" type="ORF">ILUMI_11768</name>
</gene>
<keyword evidence="4 25" id="KW-0812">Transmembrane</keyword>
<evidence type="ECO:0000313" key="27">
    <source>
        <dbReference type="EMBL" id="KAF2894402.1"/>
    </source>
</evidence>
<feature type="transmembrane region" description="Helical" evidence="25">
    <location>
        <begin position="172"/>
        <end position="191"/>
    </location>
</feature>
<evidence type="ECO:0000256" key="10">
    <source>
        <dbReference type="ARBA" id="ARBA00044881"/>
    </source>
</evidence>
<evidence type="ECO:0000256" key="15">
    <source>
        <dbReference type="ARBA" id="ARBA00044899"/>
    </source>
</evidence>
<dbReference type="SUPFAM" id="SSF103473">
    <property type="entry name" value="MFS general substrate transporter"/>
    <property type="match status" value="1"/>
</dbReference>
<evidence type="ECO:0000256" key="14">
    <source>
        <dbReference type="ARBA" id="ARBA00044898"/>
    </source>
</evidence>
<comment type="catalytic activity">
    <reaction evidence="10">
        <text>L-alpha-aminoacyl-L-arginine(out) = L-alpha-aminoacyl-L-arginine(in)</text>
        <dbReference type="Rhea" id="RHEA:79367"/>
        <dbReference type="ChEBI" id="CHEBI:229968"/>
    </reaction>
</comment>
<evidence type="ECO:0000256" key="13">
    <source>
        <dbReference type="ARBA" id="ARBA00044893"/>
    </source>
</evidence>
<dbReference type="InterPro" id="IPR052187">
    <property type="entry name" value="MFSD1"/>
</dbReference>
<feature type="transmembrane region" description="Helical" evidence="25">
    <location>
        <begin position="80"/>
        <end position="103"/>
    </location>
</feature>
<dbReference type="InterPro" id="IPR011701">
    <property type="entry name" value="MFS"/>
</dbReference>
<evidence type="ECO:0000256" key="8">
    <source>
        <dbReference type="ARBA" id="ARBA00044876"/>
    </source>
</evidence>
<evidence type="ECO:0000256" key="2">
    <source>
        <dbReference type="ARBA" id="ARBA00008335"/>
    </source>
</evidence>
<evidence type="ECO:0000256" key="12">
    <source>
        <dbReference type="ARBA" id="ARBA00044891"/>
    </source>
</evidence>
<organism evidence="27 28">
    <name type="scientific">Ignelater luminosus</name>
    <name type="common">Cucubano</name>
    <name type="synonym">Pyrophorus luminosus</name>
    <dbReference type="NCBI Taxonomy" id="2038154"/>
    <lineage>
        <taxon>Eukaryota</taxon>
        <taxon>Metazoa</taxon>
        <taxon>Ecdysozoa</taxon>
        <taxon>Arthropoda</taxon>
        <taxon>Hexapoda</taxon>
        <taxon>Insecta</taxon>
        <taxon>Pterygota</taxon>
        <taxon>Neoptera</taxon>
        <taxon>Endopterygota</taxon>
        <taxon>Coleoptera</taxon>
        <taxon>Polyphaga</taxon>
        <taxon>Elateriformia</taxon>
        <taxon>Elateroidea</taxon>
        <taxon>Elateridae</taxon>
        <taxon>Agrypninae</taxon>
        <taxon>Pyrophorini</taxon>
        <taxon>Ignelater</taxon>
    </lineage>
</organism>
<dbReference type="EMBL" id="VTPC01007032">
    <property type="protein sequence ID" value="KAF2894402.1"/>
    <property type="molecule type" value="Genomic_DNA"/>
</dbReference>
<feature type="domain" description="Major facilitator superfamily (MFS) profile" evidence="26">
    <location>
        <begin position="42"/>
        <end position="443"/>
    </location>
</feature>
<evidence type="ECO:0000256" key="11">
    <source>
        <dbReference type="ARBA" id="ARBA00044884"/>
    </source>
</evidence>
<dbReference type="InterPro" id="IPR020846">
    <property type="entry name" value="MFS_dom"/>
</dbReference>
<comment type="caution">
    <text evidence="27">The sequence shown here is derived from an EMBL/GenBank/DDBJ whole genome shotgun (WGS) entry which is preliminary data.</text>
</comment>
<evidence type="ECO:0000256" key="17">
    <source>
        <dbReference type="ARBA" id="ARBA00044903"/>
    </source>
</evidence>
<dbReference type="InterPro" id="IPR036259">
    <property type="entry name" value="MFS_trans_sf"/>
</dbReference>
<evidence type="ECO:0000256" key="22">
    <source>
        <dbReference type="ARBA" id="ARBA00045018"/>
    </source>
</evidence>
<dbReference type="OrthoDB" id="424834at2759"/>
<feature type="transmembrane region" description="Helical" evidence="25">
    <location>
        <begin position="211"/>
        <end position="233"/>
    </location>
</feature>
<dbReference type="CDD" id="cd17340">
    <property type="entry name" value="MFS_MFSD1"/>
    <property type="match status" value="1"/>
</dbReference>
<comment type="subcellular location">
    <subcellularLocation>
        <location evidence="1">Lysosome membrane</location>
        <topology evidence="1">Multi-pass membrane protein</topology>
    </subcellularLocation>
</comment>
<keyword evidence="28" id="KW-1185">Reference proteome</keyword>
<evidence type="ECO:0000256" key="18">
    <source>
        <dbReference type="ARBA" id="ARBA00044912"/>
    </source>
</evidence>
<keyword evidence="5 25" id="KW-1133">Transmembrane helix</keyword>
<keyword evidence="7" id="KW-0458">Lysosome</keyword>
<comment type="catalytic activity">
    <reaction evidence="16">
        <text>L-lysyl-L-lysine(out) = L-lysyl-L-lysine(in)</text>
        <dbReference type="Rhea" id="RHEA:79403"/>
        <dbReference type="ChEBI" id="CHEBI:229956"/>
    </reaction>
</comment>
<evidence type="ECO:0000256" key="3">
    <source>
        <dbReference type="ARBA" id="ARBA00022448"/>
    </source>
</evidence>
<comment type="catalytic activity">
    <reaction evidence="19">
        <text>L-alanyl-L-lysine(out) = L-alanyl-L-lysine(in)</text>
        <dbReference type="Rhea" id="RHEA:79415"/>
        <dbReference type="ChEBI" id="CHEBI:192470"/>
    </reaction>
</comment>
<dbReference type="GO" id="GO:0022857">
    <property type="term" value="F:transmembrane transporter activity"/>
    <property type="evidence" value="ECO:0007669"/>
    <property type="project" value="InterPro"/>
</dbReference>
<evidence type="ECO:0000256" key="4">
    <source>
        <dbReference type="ARBA" id="ARBA00022692"/>
    </source>
</evidence>
<evidence type="ECO:0000256" key="9">
    <source>
        <dbReference type="ARBA" id="ARBA00044878"/>
    </source>
</evidence>
<comment type="catalytic activity">
    <reaction evidence="20">
        <text>L-lysyl-glycine(out) = L-lysyl-glycine(in)</text>
        <dbReference type="Rhea" id="RHEA:79407"/>
        <dbReference type="ChEBI" id="CHEBI:191202"/>
    </reaction>
</comment>
<evidence type="ECO:0000256" key="7">
    <source>
        <dbReference type="ARBA" id="ARBA00023228"/>
    </source>
</evidence>
<evidence type="ECO:0000256" key="24">
    <source>
        <dbReference type="ARBA" id="ARBA00046376"/>
    </source>
</evidence>
<dbReference type="AlphaFoldDB" id="A0A8K0GA66"/>
<name>A0A8K0GA66_IGNLU</name>
<comment type="catalytic activity">
    <reaction evidence="14">
        <text>L-aspartyl-L-lysine(out) = L-aspartyl-L-lysine(in)</text>
        <dbReference type="Rhea" id="RHEA:79411"/>
        <dbReference type="ChEBI" id="CHEBI:229953"/>
    </reaction>
</comment>
<comment type="function">
    <text evidence="23">Lysosomal dipeptide uniporter that selectively exports lysine, arginine or histidine-containing dipeptides with a net positive charge from the lysosome lumen into the cytosol. Could play a role in a specific type of protein O-glycosylation indirectly regulating macrophages migration and tissue invasion. Also essential for liver homeostasis.</text>
</comment>
<evidence type="ECO:0000256" key="19">
    <source>
        <dbReference type="ARBA" id="ARBA00044919"/>
    </source>
</evidence>
<evidence type="ECO:0000256" key="21">
    <source>
        <dbReference type="ARBA" id="ARBA00044985"/>
    </source>
</evidence>
<dbReference type="PROSITE" id="PS50850">
    <property type="entry name" value="MFS"/>
    <property type="match status" value="1"/>
</dbReference>
<dbReference type="Pfam" id="PF07690">
    <property type="entry name" value="MFS_1"/>
    <property type="match status" value="1"/>
</dbReference>
<feature type="transmembrane region" description="Helical" evidence="25">
    <location>
        <begin position="386"/>
        <end position="409"/>
    </location>
</feature>
<feature type="transmembrane region" description="Helical" evidence="25">
    <location>
        <begin position="354"/>
        <end position="379"/>
    </location>
</feature>